<organism evidence="1 2">
    <name type="scientific">Panagrolaimus sp. JU765</name>
    <dbReference type="NCBI Taxonomy" id="591449"/>
    <lineage>
        <taxon>Eukaryota</taxon>
        <taxon>Metazoa</taxon>
        <taxon>Ecdysozoa</taxon>
        <taxon>Nematoda</taxon>
        <taxon>Chromadorea</taxon>
        <taxon>Rhabditida</taxon>
        <taxon>Tylenchina</taxon>
        <taxon>Panagrolaimomorpha</taxon>
        <taxon>Panagrolaimoidea</taxon>
        <taxon>Panagrolaimidae</taxon>
        <taxon>Panagrolaimus</taxon>
    </lineage>
</organism>
<evidence type="ECO:0000313" key="2">
    <source>
        <dbReference type="WBParaSite" id="JU765_v2.g12894.t1"/>
    </source>
</evidence>
<dbReference type="WBParaSite" id="JU765_v2.g12894.t1">
    <property type="protein sequence ID" value="JU765_v2.g12894.t1"/>
    <property type="gene ID" value="JU765_v2.g12894"/>
</dbReference>
<protein>
    <submittedName>
        <fullName evidence="2">Uncharacterized protein</fullName>
    </submittedName>
</protein>
<sequence length="174" mass="19859">MHQLDATQDLIVSTARAFPDFLKVDRRVLDAGRLNLTFFIPPFYVFCRISLLFDSQELQIVFQRQISTESDFTTMLSLFIMNYGPVRRRYARVFATTTANSTFTNNRRMVVNGGLTGPSTTRRGVRQNSGHFPVHKPMTKSFNNQQNHSHDGLIAPLFIVSSSFIKIKILLAIK</sequence>
<proteinExistence type="predicted"/>
<reference evidence="2" key="1">
    <citation type="submission" date="2022-11" db="UniProtKB">
        <authorList>
            <consortium name="WormBaseParasite"/>
        </authorList>
    </citation>
    <scope>IDENTIFICATION</scope>
</reference>
<accession>A0AC34Q4J2</accession>
<evidence type="ECO:0000313" key="1">
    <source>
        <dbReference type="Proteomes" id="UP000887576"/>
    </source>
</evidence>
<dbReference type="Proteomes" id="UP000887576">
    <property type="component" value="Unplaced"/>
</dbReference>
<name>A0AC34Q4J2_9BILA</name>